<feature type="chain" id="PRO_5022080110" description="HEAT repeat domain-containing protein" evidence="2">
    <location>
        <begin position="21"/>
        <end position="729"/>
    </location>
</feature>
<feature type="compositionally biased region" description="Polar residues" evidence="1">
    <location>
        <begin position="167"/>
        <end position="181"/>
    </location>
</feature>
<evidence type="ECO:0000256" key="1">
    <source>
        <dbReference type="SAM" id="MobiDB-lite"/>
    </source>
</evidence>
<evidence type="ECO:0008006" key="5">
    <source>
        <dbReference type="Google" id="ProtNLM"/>
    </source>
</evidence>
<evidence type="ECO:0000256" key="2">
    <source>
        <dbReference type="SAM" id="SignalP"/>
    </source>
</evidence>
<keyword evidence="4" id="KW-1185">Reference proteome</keyword>
<dbReference type="RefSeq" id="WP_142852000.1">
    <property type="nucleotide sequence ID" value="NZ_FXWW01000001.1"/>
</dbReference>
<feature type="region of interest" description="Disordered" evidence="1">
    <location>
        <begin position="160"/>
        <end position="181"/>
    </location>
</feature>
<evidence type="ECO:0000313" key="4">
    <source>
        <dbReference type="Proteomes" id="UP000315816"/>
    </source>
</evidence>
<dbReference type="Proteomes" id="UP000315816">
    <property type="component" value="Unassembled WGS sequence"/>
</dbReference>
<keyword evidence="2" id="KW-0732">Signal</keyword>
<comment type="caution">
    <text evidence="3">The sequence shown here is derived from an EMBL/GenBank/DDBJ whole genome shotgun (WGS) entry which is preliminary data.</text>
</comment>
<reference evidence="3 4" key="1">
    <citation type="submission" date="2019-06" db="EMBL/GenBank/DDBJ databases">
        <title>A novel species of marine bacteria.</title>
        <authorList>
            <person name="Wang Y."/>
        </authorList>
    </citation>
    <scope>NUCLEOTIDE SEQUENCE [LARGE SCALE GENOMIC DNA]</scope>
    <source>
        <strain evidence="3 4">MA1-10</strain>
    </source>
</reference>
<dbReference type="AlphaFoldDB" id="A0A545SYH8"/>
<evidence type="ECO:0000313" key="3">
    <source>
        <dbReference type="EMBL" id="TQV70018.1"/>
    </source>
</evidence>
<name>A0A545SYH8_9RHOB</name>
<organism evidence="3 4">
    <name type="scientific">Aliiroseovarius halocynthiae</name>
    <dbReference type="NCBI Taxonomy" id="985055"/>
    <lineage>
        <taxon>Bacteria</taxon>
        <taxon>Pseudomonadati</taxon>
        <taxon>Pseudomonadota</taxon>
        <taxon>Alphaproteobacteria</taxon>
        <taxon>Rhodobacterales</taxon>
        <taxon>Paracoccaceae</taxon>
        <taxon>Aliiroseovarius</taxon>
    </lineage>
</organism>
<feature type="signal peptide" evidence="2">
    <location>
        <begin position="1"/>
        <end position="20"/>
    </location>
</feature>
<proteinExistence type="predicted"/>
<gene>
    <name evidence="3" type="ORF">FIL88_01200</name>
</gene>
<protein>
    <recommendedName>
        <fullName evidence="5">HEAT repeat domain-containing protein</fullName>
    </recommendedName>
</protein>
<sequence>MRIWPLLLAVVWFMALPAQARNIAVRSGEHKGFTRLVIYTKPSDTYVVEDTGGGYLLSITSDPGDFNLSRAFELIDRDRIKDLTVIETGTLAIHQGCDCHIKEFRLPTGQLVLDIVDGPDPNGSHAQAALQHIGNGRLDASKLRASLPLFTAPISHEEPISDDRTETTAQNHKGTQLVPSQNHSAIDGRALLEQLSQAASQGLVDADIELPEIKEIVAPLPSETAIDTAPQLPTTPDQHVRMQTAIDQARSDQNGGREIASTEQACLPDEQFDIASWGIYKSETDAPVFETSNYLGEFDQPDADLLVSHIRRMIYLTLGLEALQLIDSYGDDLPDAGILRMMAEVIENGEASSFTIWSPQIMCNTRGALWSALAQPKLPDRVNIQAVLRSFSELPPHLRKYLAPTLARKFLNASRVETAIEIRNIAKRSIRAVPDDTTVLDADISLAQGLSDQAHQELSDTIQSSLSETKPAIAALIQSKLQTGDGISDTELSLLASIAFEYKGNEEGPELQRLHIRSLFHMGRFSQAFSLMDLSSKGTPTPSLLADAARYLVSVGSDAEFLTHGLTREDWDTLPAKPKLAMAHRMKSLGFTEQARRLVLSNDDVPNRATREFLAEIALEQNKPNVAIGYLSGLNNESASSLRRIAMGRTAATAVTTVGRTQNMQYNLNLSGSAVSKEIQTLLSTTPEISETDAGTDLQTYQNILDSSGETRAALDELLSIVPAITELR</sequence>
<dbReference type="EMBL" id="VICH01000002">
    <property type="protein sequence ID" value="TQV70018.1"/>
    <property type="molecule type" value="Genomic_DNA"/>
</dbReference>
<accession>A0A545SYH8</accession>
<dbReference type="OrthoDB" id="7847197at2"/>